<dbReference type="PhylomeDB" id="Q89W23"/>
<dbReference type="HOGENOM" id="CLU_027562_32_1_5"/>
<dbReference type="KEGG" id="bja:bll0870"/>
<dbReference type="RefSeq" id="WP_011083692.1">
    <property type="nucleotide sequence ID" value="NC_004463.1"/>
</dbReference>
<dbReference type="InterPro" id="IPR050090">
    <property type="entry name" value="Tyrosine_recombinase_XerCD"/>
</dbReference>
<organism evidence="5 6">
    <name type="scientific">Bradyrhizobium diazoefficiens (strain JCM 10833 / BCRC 13528 / IAM 13628 / NBRC 14792 / USDA 110)</name>
    <dbReference type="NCBI Taxonomy" id="224911"/>
    <lineage>
        <taxon>Bacteria</taxon>
        <taxon>Pseudomonadati</taxon>
        <taxon>Pseudomonadota</taxon>
        <taxon>Alphaproteobacteria</taxon>
        <taxon>Hyphomicrobiales</taxon>
        <taxon>Nitrobacteraceae</taxon>
        <taxon>Bradyrhizobium</taxon>
    </lineage>
</organism>
<dbReference type="GO" id="GO:0006310">
    <property type="term" value="P:DNA recombination"/>
    <property type="evidence" value="ECO:0000318"/>
    <property type="project" value="GO_Central"/>
</dbReference>
<dbReference type="STRING" id="224911.AAV28_01200"/>
<dbReference type="GO" id="GO:0003677">
    <property type="term" value="F:DNA binding"/>
    <property type="evidence" value="ECO:0007669"/>
    <property type="project" value="UniProtKB-KW"/>
</dbReference>
<proteinExistence type="predicted"/>
<keyword evidence="2" id="KW-0238">DNA-binding</keyword>
<dbReference type="InParanoid" id="Q89W23"/>
<dbReference type="PANTHER" id="PTHR30349">
    <property type="entry name" value="PHAGE INTEGRASE-RELATED"/>
    <property type="match status" value="1"/>
</dbReference>
<dbReference type="FunCoup" id="Q89W23">
    <property type="interactions" value="76"/>
</dbReference>
<dbReference type="Gene3D" id="1.10.443.10">
    <property type="entry name" value="Intergrase catalytic core"/>
    <property type="match status" value="1"/>
</dbReference>
<dbReference type="AlphaFoldDB" id="Q89W23"/>
<dbReference type="InterPro" id="IPR013762">
    <property type="entry name" value="Integrase-like_cat_sf"/>
</dbReference>
<evidence type="ECO:0000259" key="4">
    <source>
        <dbReference type="PROSITE" id="PS51898"/>
    </source>
</evidence>
<evidence type="ECO:0000256" key="2">
    <source>
        <dbReference type="ARBA" id="ARBA00023125"/>
    </source>
</evidence>
<dbReference type="SUPFAM" id="SSF56349">
    <property type="entry name" value="DNA breaking-rejoining enzymes"/>
    <property type="match status" value="1"/>
</dbReference>
<sequence length="329" mass="37318">MATIRKLRGRWQAQVRRRGVPPRAKSFDTKTAAERWARDLEAEADRSGWVADTRAAEKTTLGELLSRYANEVTPAKRGAVSEKARINSIVRCPISHRTLAKLTSSDVAGYRDERLKTVAPATVVRELNTISHAIEVATREWGLWVPRNPVKLVRRPPVPRGRTRRLKEGEEQRLLDACDRGRTPLLKPLIILAIETGMRRGELLDLRWEHIDLKRGVAHLPLTKNGDSRDVPLSCRAVQTLQELRSAGVRHDRVFSMTGNSVRLAFEHLRVRAGMSDLHFHDLRHEAISRLFEKGLNIAEVSAISGHRELKMLQRYTHLRAVDLVARLG</sequence>
<dbReference type="PATRIC" id="fig|224911.44.peg.254"/>
<reference evidence="6" key="1">
    <citation type="journal article" date="2002" name="DNA Res.">
        <title>Complete genomic sequence of nitrogen-fixing symbiotic bacterium Bradyrhizobium japonicum USDA110.</title>
        <authorList>
            <person name="Kaneko T."/>
            <person name="Nakamura Y."/>
            <person name="Sato S."/>
            <person name="Minamisawa K."/>
            <person name="Uchiumi T."/>
            <person name="Sasamoto S."/>
            <person name="Watanabe A."/>
            <person name="Idesawa K."/>
            <person name="Iriguchi M."/>
            <person name="Kawashima K."/>
            <person name="Kohara M."/>
            <person name="Matsumoto M."/>
            <person name="Shimpo S."/>
            <person name="Tsuruoka H."/>
            <person name="Wada T."/>
            <person name="Yamada M."/>
            <person name="Tabata S."/>
        </authorList>
    </citation>
    <scope>NUCLEOTIDE SEQUENCE [LARGE SCALE GENOMIC DNA]</scope>
    <source>
        <strain evidence="6">JCM 10833 / BCRC 13528 / IAM 13628 / NBRC 14792 / USDA 110</strain>
    </source>
</reference>
<dbReference type="Proteomes" id="UP000002526">
    <property type="component" value="Chromosome"/>
</dbReference>
<dbReference type="Gene3D" id="1.10.150.130">
    <property type="match status" value="1"/>
</dbReference>
<dbReference type="GO" id="GO:0009009">
    <property type="term" value="F:site-specific recombinase activity"/>
    <property type="evidence" value="ECO:0000318"/>
    <property type="project" value="GO_Central"/>
</dbReference>
<evidence type="ECO:0000313" key="6">
    <source>
        <dbReference type="Proteomes" id="UP000002526"/>
    </source>
</evidence>
<feature type="domain" description="Tyr recombinase" evidence="4">
    <location>
        <begin position="161"/>
        <end position="329"/>
    </location>
</feature>
<dbReference type="InterPro" id="IPR010998">
    <property type="entry name" value="Integrase_recombinase_N"/>
</dbReference>
<keyword evidence="1" id="KW-0229">DNA integration</keyword>
<dbReference type="PROSITE" id="PS51898">
    <property type="entry name" value="TYR_RECOMBINASE"/>
    <property type="match status" value="1"/>
</dbReference>
<dbReference type="eggNOG" id="COG0582">
    <property type="taxonomic scope" value="Bacteria"/>
</dbReference>
<evidence type="ECO:0000256" key="3">
    <source>
        <dbReference type="ARBA" id="ARBA00023172"/>
    </source>
</evidence>
<dbReference type="EMBL" id="BA000040">
    <property type="protein sequence ID" value="BAC46135.1"/>
    <property type="molecule type" value="Genomic_DNA"/>
</dbReference>
<evidence type="ECO:0000313" key="5">
    <source>
        <dbReference type="EMBL" id="BAC46135.1"/>
    </source>
</evidence>
<dbReference type="InterPro" id="IPR002104">
    <property type="entry name" value="Integrase_catalytic"/>
</dbReference>
<dbReference type="EnsemblBacteria" id="BAC46135">
    <property type="protein sequence ID" value="BAC46135"/>
    <property type="gene ID" value="BAC46135"/>
</dbReference>
<dbReference type="OrthoDB" id="6388170at2"/>
<keyword evidence="3" id="KW-0233">DNA recombination</keyword>
<name>Q89W23_BRADU</name>
<accession>Q89W23</accession>
<dbReference type="GeneID" id="46488143"/>
<dbReference type="GO" id="GO:0007059">
    <property type="term" value="P:chromosome segregation"/>
    <property type="evidence" value="ECO:0000318"/>
    <property type="project" value="GO_Central"/>
</dbReference>
<dbReference type="PANTHER" id="PTHR30349:SF94">
    <property type="entry name" value="INTEGRASE_RECOMBINASE HI_1414-RELATED"/>
    <property type="match status" value="1"/>
</dbReference>
<dbReference type="InterPro" id="IPR011010">
    <property type="entry name" value="DNA_brk_join_enz"/>
</dbReference>
<gene>
    <name evidence="5" type="ordered locus">bll0870</name>
</gene>
<dbReference type="CDD" id="cd00796">
    <property type="entry name" value="INT_Rci_Hp1_C"/>
    <property type="match status" value="1"/>
</dbReference>
<keyword evidence="6" id="KW-1185">Reference proteome</keyword>
<dbReference type="Pfam" id="PF00589">
    <property type="entry name" value="Phage_integrase"/>
    <property type="match status" value="1"/>
</dbReference>
<protein>
    <submittedName>
        <fullName evidence="5">Bll0870 protein</fullName>
    </submittedName>
</protein>
<evidence type="ECO:0000256" key="1">
    <source>
        <dbReference type="ARBA" id="ARBA00022908"/>
    </source>
</evidence>